<dbReference type="AlphaFoldDB" id="A0A6F8U2W1"/>
<dbReference type="Proteomes" id="UP000502259">
    <property type="component" value="Chromosome"/>
</dbReference>
<proteinExistence type="predicted"/>
<dbReference type="RefSeq" id="WP_172420800.1">
    <property type="nucleotide sequence ID" value="NZ_AP022843.1"/>
</dbReference>
<name>A0A6F8U2W1_9GAMM</name>
<dbReference type="EMBL" id="AP022843">
    <property type="protein sequence ID" value="BCB07898.1"/>
    <property type="molecule type" value="Genomic_DNA"/>
</dbReference>
<reference evidence="1 2" key="1">
    <citation type="submission" date="2020-03" db="EMBL/GenBank/DDBJ databases">
        <title>Complete Genome Sequence of Halomonas hydrothermalis Strain Slthf2, Halophilic Bacterium Isolated from Deep-Sea Hydrothermal-Vent Environments.</title>
        <authorList>
            <person name="Takeyama N."/>
            <person name="Huang M."/>
            <person name="Sato K."/>
            <person name="Galipon J."/>
            <person name="Arakawa K."/>
        </authorList>
    </citation>
    <scope>NUCLEOTIDE SEQUENCE [LARGE SCALE GENOMIC DNA]</scope>
    <source>
        <strain evidence="1 2">Slthf2</strain>
    </source>
</reference>
<protein>
    <submittedName>
        <fullName evidence="1">Uncharacterized protein</fullName>
    </submittedName>
</protein>
<organism evidence="1 2">
    <name type="scientific">Halomonas hydrothermalis</name>
    <dbReference type="NCBI Taxonomy" id="115561"/>
    <lineage>
        <taxon>Bacteria</taxon>
        <taxon>Pseudomonadati</taxon>
        <taxon>Pseudomonadota</taxon>
        <taxon>Gammaproteobacteria</taxon>
        <taxon>Oceanospirillales</taxon>
        <taxon>Halomonadaceae</taxon>
        <taxon>Halomonas</taxon>
    </lineage>
</organism>
<evidence type="ECO:0000313" key="2">
    <source>
        <dbReference type="Proteomes" id="UP000502259"/>
    </source>
</evidence>
<evidence type="ECO:0000313" key="1">
    <source>
        <dbReference type="EMBL" id="BCB07898.1"/>
    </source>
</evidence>
<keyword evidence="2" id="KW-1185">Reference proteome</keyword>
<accession>A0A6F8U2W1</accession>
<sequence length="198" mass="22891">MSASRQERYANAKAFVTYVEQRLENDYSELSVWHEPEFINRFNQLKGSASPDLRELAFVELMKDILRAAWSMPRRNPLEVMQENRDTCKILLLRAADLLEKGEPIEGPERTFLIMYLRGEINFPKKRTGLRTQKEDTKEIICMSLVLAGKRCELPISRAKESDSRFNAVGLASDASGLSFDRVEKLTKQPWIRPLLKK</sequence>
<gene>
    <name evidence="1" type="ORF">HHSLTHF2_17880</name>
</gene>